<evidence type="ECO:0000313" key="1">
    <source>
        <dbReference type="EMBL" id="CAJ2675226.1"/>
    </source>
</evidence>
<dbReference type="Proteomes" id="UP001177021">
    <property type="component" value="Unassembled WGS sequence"/>
</dbReference>
<keyword evidence="2" id="KW-1185">Reference proteome</keyword>
<evidence type="ECO:0000313" key="2">
    <source>
        <dbReference type="Proteomes" id="UP001177021"/>
    </source>
</evidence>
<sequence>MLRRETSYSRKMGWKIPKFTKFAGDTTESTVEHVARFFAEAGNLADNENLRLKYFPNSLTKNAFTWFTTLPPRSIQHWTQLERAFHEQFYMGQSKISLKELASVRRKTPESIDDYLNRFRLLKARCFTQVPEHELVEMAAGGLDYSIRKKLDTQHLRDMAQLADRVRQVERLKAEKARSSKHQRQQRSSLQEAQRTEDNKGKQVVEVARRPLKERLTQPEDDQKVENEFEGENMEDEDLLDSDPEFDVLVNVVSILPAEYDVWSEVTEGEDEFDESELALHKPMCYYMALEATMLQENMAVEANNCENGKLLPVIQKMDCIYDEEPLGFEKDPSSSSQKMQAQDPLEEIDIGDGSIKRPTYISANIPKDLRDKLVELLKEFKDCFAWDYNEMPGIEINQNKTKAILETNPPTNKKQLQSLLGKINFLRRFISNLSGKAQAFSPLLRLKKEDIFTWGQDQQEAFDAIKRYLSNPPTLMPPIRNKFMKLYISASDTTLGSMLAQEDENGEEKAIYYLSRVLNDVETRYSSIEKLCLCLYFSCMKLKHYIKPIDVYVYSHYDVIKHMLLKPILHSRIGRWALALSEYSLSYKPLKAIKGQIVADFIVDHSAIESPQNYIALEPWTLYFDGSRHQHGTGIGILIISPQKIPTKFKYRINGICSNNEAEYEALIAGLEILLSLGARDIKIKGDSELVLKQLTKEYKCIKEHLIRYFVIANALLKRFDSIDIEHVRRIENQEANDLAQIASGYKVSKAKLEQLIEIKEKLISNEPMQLELSIPKLEGAEMSPNDINNFDKEMNYDELQILVIDNLIDGDWRKPIVEYLENPIGSAPRKIKYRASNYVIIGNELFKKTLEGVLLKCLSENEAYIAISDVHSGACGSHQSGHKMKWLLVRQGMYWPSMLKDCIDFAKGCQDCQKHAGIQHVPASELHSIIKPWPFRGWALDLIGEIKPASSKNQKYIIVGVDYFTKWIEAIPLPNVDQEEVISFIQNHIIYRFGIPETITTDQGSVFTGRKMQEFARQTGFKLLTSTPYYAQANGQVEAANKIIIGLIRKHIAQKPRNWNKTLNQVLWACRNSPKESTNSTPFRLTYGHDAVLPVEIYLQSIRIQRQMEIPTDHYWSMMFDELVDLDEERLRALDTLCRQKERVAKAYNKKVKSKTFDVGNLVWKVILPMDKKDRVLGKWSPNWEGPFKIIQVFSNGAYEIEELTPEKRTLNINGKYLKKYKPTLLEVNISTE</sequence>
<protein>
    <submittedName>
        <fullName evidence="1">Uncharacterized protein</fullName>
    </submittedName>
</protein>
<gene>
    <name evidence="1" type="ORF">MILVUS5_LOCUS38305</name>
</gene>
<accession>A0ACB0M3N8</accession>
<name>A0ACB0M3N8_TRIPR</name>
<reference evidence="1" key="1">
    <citation type="submission" date="2023-10" db="EMBL/GenBank/DDBJ databases">
        <authorList>
            <person name="Rodriguez Cubillos JULIANA M."/>
            <person name="De Vega J."/>
        </authorList>
    </citation>
    <scope>NUCLEOTIDE SEQUENCE</scope>
</reference>
<dbReference type="EMBL" id="CASHSV030000716">
    <property type="protein sequence ID" value="CAJ2675226.1"/>
    <property type="molecule type" value="Genomic_DNA"/>
</dbReference>
<comment type="caution">
    <text evidence="1">The sequence shown here is derived from an EMBL/GenBank/DDBJ whole genome shotgun (WGS) entry which is preliminary data.</text>
</comment>
<organism evidence="1 2">
    <name type="scientific">Trifolium pratense</name>
    <name type="common">Red clover</name>
    <dbReference type="NCBI Taxonomy" id="57577"/>
    <lineage>
        <taxon>Eukaryota</taxon>
        <taxon>Viridiplantae</taxon>
        <taxon>Streptophyta</taxon>
        <taxon>Embryophyta</taxon>
        <taxon>Tracheophyta</taxon>
        <taxon>Spermatophyta</taxon>
        <taxon>Magnoliopsida</taxon>
        <taxon>eudicotyledons</taxon>
        <taxon>Gunneridae</taxon>
        <taxon>Pentapetalae</taxon>
        <taxon>rosids</taxon>
        <taxon>fabids</taxon>
        <taxon>Fabales</taxon>
        <taxon>Fabaceae</taxon>
        <taxon>Papilionoideae</taxon>
        <taxon>50 kb inversion clade</taxon>
        <taxon>NPAAA clade</taxon>
        <taxon>Hologalegina</taxon>
        <taxon>IRL clade</taxon>
        <taxon>Trifolieae</taxon>
        <taxon>Trifolium</taxon>
    </lineage>
</organism>
<proteinExistence type="predicted"/>